<reference evidence="2 3" key="1">
    <citation type="journal article" date="2015" name="Microbiome">
        <title>Genomic resolution of linkages in carbon, nitrogen, and sulfur cycling among widespread estuary sediment bacteria.</title>
        <authorList>
            <person name="Baker B.J."/>
            <person name="Lazar C.S."/>
            <person name="Teske A.P."/>
            <person name="Dick G.J."/>
        </authorList>
    </citation>
    <scope>NUCLEOTIDE SEQUENCE [LARGE SCALE GENOMIC DNA]</scope>
    <source>
        <strain evidence="2">DG_54_3</strain>
    </source>
</reference>
<dbReference type="SUPFAM" id="SSF111321">
    <property type="entry name" value="AF1104-like"/>
    <property type="match status" value="1"/>
</dbReference>
<dbReference type="Gene3D" id="3.40.50.10880">
    <property type="entry name" value="Uncharacterised protein PF01937, DUF89, domain 3"/>
    <property type="match status" value="1"/>
</dbReference>
<dbReference type="PIRSF" id="PIRSF006593">
    <property type="entry name" value="UCP006593"/>
    <property type="match status" value="1"/>
</dbReference>
<comment type="caution">
    <text evidence="2">The sequence shown here is derived from an EMBL/GenBank/DDBJ whole genome shotgun (WGS) entry which is preliminary data.</text>
</comment>
<dbReference type="InterPro" id="IPR002791">
    <property type="entry name" value="ARMT1-like_metal-bd"/>
</dbReference>
<dbReference type="PATRIC" id="fig|1703775.3.peg.3397"/>
<organism evidence="2 3">
    <name type="scientific">candidate division WOR-1 bacterium DG_54_3</name>
    <dbReference type="NCBI Taxonomy" id="1703775"/>
    <lineage>
        <taxon>Bacteria</taxon>
        <taxon>Bacillati</taxon>
        <taxon>Saganbacteria</taxon>
    </lineage>
</organism>
<feature type="domain" description="Damage-control phosphatase ARMT1-like metal-binding" evidence="1">
    <location>
        <begin position="5"/>
        <end position="276"/>
    </location>
</feature>
<dbReference type="Proteomes" id="UP000051861">
    <property type="component" value="Unassembled WGS sequence"/>
</dbReference>
<protein>
    <recommendedName>
        <fullName evidence="1">Damage-control phosphatase ARMT1-like metal-binding domain-containing protein</fullName>
    </recommendedName>
</protein>
<accession>A0A0S7Y4R4</accession>
<dbReference type="Pfam" id="PF01937">
    <property type="entry name" value="ARMT1-like_dom"/>
    <property type="match status" value="1"/>
</dbReference>
<dbReference type="AlphaFoldDB" id="A0A0S7Y4R4"/>
<dbReference type="Gene3D" id="1.10.285.20">
    <property type="entry name" value="Uncharacterised protein PF01937, DUF89, domain 2"/>
    <property type="match status" value="1"/>
</dbReference>
<sequence length="283" mass="32347">MKAFLECISCIIRQTIEILRRIVRSEKKRQRILAAVIGKMAKVDIHKMSPPEATKYAHDEIQRITGIKDLYKEPKKQNNREALQLYPYLKRLVRKARDPLLMAVRLAIAGNIIDYGALAEFDIKHTVKDVLGKKFAVSDYKRFRRDLKKTKLLLYIGDNAGEIVFDRVLIEELIKKIEVVFVVKSKPVLNDVLMEDAKMVGLDKVVKVIKSGSDFAGTIPSKGTKEFKELYKSAEMVISKGQGNFETLDQEKKNIYFLLKMKCPSLGRVTGFKAGDIILKRSR</sequence>
<evidence type="ECO:0000313" key="2">
    <source>
        <dbReference type="EMBL" id="KPJ69742.1"/>
    </source>
</evidence>
<dbReference type="InterPro" id="IPR036075">
    <property type="entry name" value="ARMT-1-like_metal-bd_sf"/>
</dbReference>
<evidence type="ECO:0000313" key="3">
    <source>
        <dbReference type="Proteomes" id="UP000051861"/>
    </source>
</evidence>
<dbReference type="InterPro" id="IPR014444">
    <property type="entry name" value="PH1575-like"/>
</dbReference>
<proteinExistence type="predicted"/>
<evidence type="ECO:0000259" key="1">
    <source>
        <dbReference type="Pfam" id="PF01937"/>
    </source>
</evidence>
<gene>
    <name evidence="2" type="ORF">AMJ44_02690</name>
</gene>
<name>A0A0S7Y4R4_UNCSA</name>
<dbReference type="EMBL" id="LIZX01000015">
    <property type="protein sequence ID" value="KPJ69742.1"/>
    <property type="molecule type" value="Genomic_DNA"/>
</dbReference>